<feature type="compositionally biased region" description="Basic residues" evidence="5">
    <location>
        <begin position="259"/>
        <end position="268"/>
    </location>
</feature>
<feature type="region of interest" description="Disordered" evidence="5">
    <location>
        <begin position="832"/>
        <end position="887"/>
    </location>
</feature>
<keyword evidence="8" id="KW-1185">Reference proteome</keyword>
<name>A0A8J9V958_9NEOP</name>
<organism evidence="7 8">
    <name type="scientific">Brenthis ino</name>
    <name type="common">lesser marbled fritillary</name>
    <dbReference type="NCBI Taxonomy" id="405034"/>
    <lineage>
        <taxon>Eukaryota</taxon>
        <taxon>Metazoa</taxon>
        <taxon>Ecdysozoa</taxon>
        <taxon>Arthropoda</taxon>
        <taxon>Hexapoda</taxon>
        <taxon>Insecta</taxon>
        <taxon>Pterygota</taxon>
        <taxon>Neoptera</taxon>
        <taxon>Endopterygota</taxon>
        <taxon>Lepidoptera</taxon>
        <taxon>Glossata</taxon>
        <taxon>Ditrysia</taxon>
        <taxon>Papilionoidea</taxon>
        <taxon>Nymphalidae</taxon>
        <taxon>Heliconiinae</taxon>
        <taxon>Argynnini</taxon>
        <taxon>Brenthis</taxon>
    </lineage>
</organism>
<dbReference type="PANTHER" id="PTHR28069:SF2">
    <property type="entry name" value="GH20023P"/>
    <property type="match status" value="1"/>
</dbReference>
<gene>
    <name evidence="7" type="ORF">BINO364_LOCUS2056</name>
</gene>
<feature type="compositionally biased region" description="Basic residues" evidence="5">
    <location>
        <begin position="309"/>
        <end position="323"/>
    </location>
</feature>
<feature type="region of interest" description="Disordered" evidence="5">
    <location>
        <begin position="300"/>
        <end position="342"/>
    </location>
</feature>
<feature type="domain" description="MYND-type" evidence="6">
    <location>
        <begin position="948"/>
        <end position="986"/>
    </location>
</feature>
<dbReference type="PROSITE" id="PS50865">
    <property type="entry name" value="ZF_MYND_2"/>
    <property type="match status" value="1"/>
</dbReference>
<feature type="region of interest" description="Disordered" evidence="5">
    <location>
        <begin position="132"/>
        <end position="204"/>
    </location>
</feature>
<evidence type="ECO:0000313" key="8">
    <source>
        <dbReference type="Proteomes" id="UP000838878"/>
    </source>
</evidence>
<dbReference type="OrthoDB" id="5282002at2759"/>
<feature type="compositionally biased region" description="Basic and acidic residues" evidence="5">
    <location>
        <begin position="324"/>
        <end position="340"/>
    </location>
</feature>
<feature type="compositionally biased region" description="Polar residues" evidence="5">
    <location>
        <begin position="680"/>
        <end position="691"/>
    </location>
</feature>
<feature type="compositionally biased region" description="Basic and acidic residues" evidence="5">
    <location>
        <begin position="161"/>
        <end position="174"/>
    </location>
</feature>
<evidence type="ECO:0000259" key="6">
    <source>
        <dbReference type="PROSITE" id="PS50865"/>
    </source>
</evidence>
<dbReference type="Proteomes" id="UP000838878">
    <property type="component" value="Chromosome 10"/>
</dbReference>
<reference evidence="7" key="1">
    <citation type="submission" date="2021-12" db="EMBL/GenBank/DDBJ databases">
        <authorList>
            <person name="Martin H S."/>
        </authorList>
    </citation>
    <scope>NUCLEOTIDE SEQUENCE</scope>
</reference>
<feature type="region of interest" description="Disordered" evidence="5">
    <location>
        <begin position="252"/>
        <end position="284"/>
    </location>
</feature>
<sequence length="1370" mass="156398">MNSKKHKSKNRAKPPPKAAPDLQEDAKAENLDNLAQKDSNIQQQTEIIKEEQKTESMEPNSEIKDADKEEKVICEVPKKPKRKKGKKKQDTWSEEKEIVLPDDSNQKEKLNEQNSENKKEQIITLVPIRKKKNKSEKIEIDTQEPLLRDSINTSEPNIMPETKHDTDKNVDQIKEPNLLEPQLKETTLPKKKKKKKNHHDSVKSDVNDACTLAFQKLLEPTNTANQNDDTVEVSTLDCFIDDAKNIEVSAIDYEDESLKRKKKHKKNKNPPLNLESNVETVSKSQEVNIITSPELIKSDVTLESTSPKPKAKIAKPVQKKRKSKSDFQHVEQLPDPRADESETVESIINKPENIIIKLIEEKDLKDVTNVATSLVKDENIEDKKIIAPLSTPDMTVLHDDIVTGNLKDNSKASSTTTEIKSDIKEPQLIETNKESDNQGFVEVKTGKNKKKRLRSNEPIPHDVKNTTIQTDQLKEKKQNIRHEEEKDEIFYDIPQLDIEESTKPEELEGLKVGTPDLIQYPRSTSQLNIDNNNNTLIQEITITDEIKLGIPIYMPTPIIEGSGETPDIKLTGEPITIKVQSMPNKDNTEKTDIKSKMFEVNKEMEELRRSIERSLAELTGTEKCDSKVDSEFEELFQSQVNEQPPSIPQNARSVDDAKNNIQESENKNLKETNAAIVGTPSENTAKVQSNKCEVESSPPICPVRSKSKGKFKRKGKKDALPASSINTPESQKQGSSGSYQESKTKESKSAEKSEQNTSKGSSQEKGKQQSSHTKDSGETSKKLSLDLSFEPIENFEDALTSSADDVNKTFEIIASEATLVTKDMQYQSTPQINVIAPSEDGDEDMKKDSKTQNPMSQPKNLLGHPNIPVSSNKNDYKKEKNKPPNSIQAKVKIKDSIEIEMPEKQNNPQIKKLTKDTNGHDAYSYVSNENEDFVYKYSFRKVFLQSACHVCKKDLIQKMPCKFCSLVFYCSQKHKDEDWPKHQSLCFAVSTIAHLKEQKFIYGDAQNITGQEYRVLRMQMILSCEKILKRKLVPWEQEALLYPRICGDIGCREWKQSRLKDCEGCGQISYCADHPEHLPSAHKQWCKSYALYQKLVNYQQTRGRLEPKLPTKVLSHYRIPDNLNQILGSMYEEKIDMDDIQYAALTQIATAPLTTAYCYQLYMNKNSTNANGLSKKSTFTIHTIATDLQFEADSLNKWEIFFLHLLDVQDLRLVLIGPELNSSDLPWDILGKIRVCENCKTNRRRVIFDFRDKQSYQDYYSSDDFITPDIVCAFNPNIQRASTYKVEDTWPSTLNCVLKQRVPFLITSYTLNELKRDIDWIKECSKIDFNIISDLKHNPFCSVRPDRNFITDHEMPLLFKNYCFSILCGI</sequence>
<dbReference type="InterPro" id="IPR046824">
    <property type="entry name" value="Mss51-like_C"/>
</dbReference>
<proteinExistence type="predicted"/>
<keyword evidence="3" id="KW-0862">Zinc</keyword>
<feature type="region of interest" description="Disordered" evidence="5">
    <location>
        <begin position="664"/>
        <end position="785"/>
    </location>
</feature>
<feature type="compositionally biased region" description="Basic residues" evidence="5">
    <location>
        <begin position="189"/>
        <end position="198"/>
    </location>
</feature>
<evidence type="ECO:0000313" key="7">
    <source>
        <dbReference type="EMBL" id="CAH0715075.1"/>
    </source>
</evidence>
<keyword evidence="2 4" id="KW-0863">Zinc-finger</keyword>
<evidence type="ECO:0000256" key="4">
    <source>
        <dbReference type="PROSITE-ProRule" id="PRU00134"/>
    </source>
</evidence>
<feature type="compositionally biased region" description="Polar residues" evidence="5">
    <location>
        <begin position="723"/>
        <end position="740"/>
    </location>
</feature>
<feature type="compositionally biased region" description="Polar residues" evidence="5">
    <location>
        <begin position="275"/>
        <end position="284"/>
    </location>
</feature>
<feature type="compositionally biased region" description="Basic residues" evidence="5">
    <location>
        <begin position="1"/>
        <end position="14"/>
    </location>
</feature>
<dbReference type="Pfam" id="PF01753">
    <property type="entry name" value="zf-MYND"/>
    <property type="match status" value="1"/>
</dbReference>
<protein>
    <recommendedName>
        <fullName evidence="6">MYND-type domain-containing protein</fullName>
    </recommendedName>
</protein>
<evidence type="ECO:0000256" key="3">
    <source>
        <dbReference type="ARBA" id="ARBA00022833"/>
    </source>
</evidence>
<feature type="compositionally biased region" description="Basic and acidic residues" evidence="5">
    <location>
        <begin position="88"/>
        <end position="118"/>
    </location>
</feature>
<dbReference type="PANTHER" id="PTHR28069">
    <property type="entry name" value="GH20023P"/>
    <property type="match status" value="1"/>
</dbReference>
<evidence type="ECO:0000256" key="5">
    <source>
        <dbReference type="SAM" id="MobiDB-lite"/>
    </source>
</evidence>
<feature type="compositionally biased region" description="Basic and acidic residues" evidence="5">
    <location>
        <begin position="762"/>
        <end position="784"/>
    </location>
</feature>
<evidence type="ECO:0000256" key="1">
    <source>
        <dbReference type="ARBA" id="ARBA00022723"/>
    </source>
</evidence>
<feature type="compositionally biased region" description="Basic and acidic residues" evidence="5">
    <location>
        <begin position="419"/>
        <end position="436"/>
    </location>
</feature>
<dbReference type="EMBL" id="OV170230">
    <property type="protein sequence ID" value="CAH0715075.1"/>
    <property type="molecule type" value="Genomic_DNA"/>
</dbReference>
<keyword evidence="1" id="KW-0479">Metal-binding</keyword>
<feature type="compositionally biased region" description="Basic and acidic residues" evidence="5">
    <location>
        <begin position="742"/>
        <end position="754"/>
    </location>
</feature>
<dbReference type="GO" id="GO:0008270">
    <property type="term" value="F:zinc ion binding"/>
    <property type="evidence" value="ECO:0007669"/>
    <property type="project" value="UniProtKB-KW"/>
</dbReference>
<evidence type="ECO:0000256" key="2">
    <source>
        <dbReference type="ARBA" id="ARBA00022771"/>
    </source>
</evidence>
<dbReference type="PROSITE" id="PS01360">
    <property type="entry name" value="ZF_MYND_1"/>
    <property type="match status" value="1"/>
</dbReference>
<feature type="compositionally biased region" description="Basic residues" evidence="5">
    <location>
        <begin position="705"/>
        <end position="716"/>
    </location>
</feature>
<dbReference type="InterPro" id="IPR002893">
    <property type="entry name" value="Znf_MYND"/>
</dbReference>
<feature type="region of interest" description="Disordered" evidence="5">
    <location>
        <begin position="408"/>
        <end position="463"/>
    </location>
</feature>
<dbReference type="Pfam" id="PF20179">
    <property type="entry name" value="MSS51_C"/>
    <property type="match status" value="1"/>
</dbReference>
<dbReference type="SUPFAM" id="SSF144232">
    <property type="entry name" value="HIT/MYND zinc finger-like"/>
    <property type="match status" value="1"/>
</dbReference>
<feature type="compositionally biased region" description="Basic and acidic residues" evidence="5">
    <location>
        <begin position="47"/>
        <end position="78"/>
    </location>
</feature>
<accession>A0A8J9V958</accession>
<feature type="non-terminal residue" evidence="7">
    <location>
        <position position="1370"/>
    </location>
</feature>
<feature type="region of interest" description="Disordered" evidence="5">
    <location>
        <begin position="1"/>
        <end position="118"/>
    </location>
</feature>
<dbReference type="Gene3D" id="6.10.140.2220">
    <property type="match status" value="1"/>
</dbReference>